<gene>
    <name evidence="2" type="primary">LOC142178171</name>
</gene>
<dbReference type="RefSeq" id="XP_075103602.1">
    <property type="nucleotide sequence ID" value="XM_075247501.1"/>
</dbReference>
<keyword evidence="1" id="KW-1185">Reference proteome</keyword>
<reference evidence="2" key="2">
    <citation type="submission" date="2025-08" db="UniProtKB">
        <authorList>
            <consortium name="RefSeq"/>
        </authorList>
    </citation>
    <scope>IDENTIFICATION</scope>
    <source>
        <tissue evidence="2">Leaf</tissue>
    </source>
</reference>
<evidence type="ECO:0000313" key="2">
    <source>
        <dbReference type="RefSeq" id="XP_075103602.1"/>
    </source>
</evidence>
<evidence type="ECO:0000313" key="1">
    <source>
        <dbReference type="Proteomes" id="UP000790787"/>
    </source>
</evidence>
<organism evidence="1 2">
    <name type="scientific">Nicotiana tabacum</name>
    <name type="common">Common tobacco</name>
    <dbReference type="NCBI Taxonomy" id="4097"/>
    <lineage>
        <taxon>Eukaryota</taxon>
        <taxon>Viridiplantae</taxon>
        <taxon>Streptophyta</taxon>
        <taxon>Embryophyta</taxon>
        <taxon>Tracheophyta</taxon>
        <taxon>Spermatophyta</taxon>
        <taxon>Magnoliopsida</taxon>
        <taxon>eudicotyledons</taxon>
        <taxon>Gunneridae</taxon>
        <taxon>Pentapetalae</taxon>
        <taxon>asterids</taxon>
        <taxon>lamiids</taxon>
        <taxon>Solanales</taxon>
        <taxon>Solanaceae</taxon>
        <taxon>Nicotianoideae</taxon>
        <taxon>Nicotianeae</taxon>
        <taxon>Nicotiana</taxon>
    </lineage>
</organism>
<accession>A0AC58U2A1</accession>
<protein>
    <submittedName>
        <fullName evidence="2">Uncharacterized protein LOC142178171</fullName>
    </submittedName>
</protein>
<name>A0AC58U2A1_TOBAC</name>
<reference evidence="1" key="1">
    <citation type="journal article" date="2014" name="Nat. Commun.">
        <title>The tobacco genome sequence and its comparison with those of tomato and potato.</title>
        <authorList>
            <person name="Sierro N."/>
            <person name="Battey J.N."/>
            <person name="Ouadi S."/>
            <person name="Bakaher N."/>
            <person name="Bovet L."/>
            <person name="Willig A."/>
            <person name="Goepfert S."/>
            <person name="Peitsch M.C."/>
            <person name="Ivanov N.V."/>
        </authorList>
    </citation>
    <scope>NUCLEOTIDE SEQUENCE [LARGE SCALE GENOMIC DNA]</scope>
</reference>
<sequence>MRNIKEARFPGPMRSDPNQGDPNLWCEYHQTNGQRTGKCQHLRGEVPTLLKNDHLREFLSDKAKNNYSRSQDNAEPSRIREDPPRLTINMIFGGNEINGVTFSAAKKTKVSVTHSKRLREVTEDDITFTEEDADGLLLLHNDALVISFNVLDFKIKRVLVDPGSSANIIQWRVLEQAKLTGSIDPATKLLAGFNLASVTTRGEILLPTNTEGIMKTTLFEVVDYDMGYTIILGRPWLHEIKAVPSTYHQLLKFPTPEGTKQISGDQPVAREMNAISIFSSKGKELDT</sequence>
<proteinExistence type="predicted"/>
<dbReference type="Proteomes" id="UP000790787">
    <property type="component" value="Chromosome 24"/>
</dbReference>